<evidence type="ECO:0000259" key="6">
    <source>
        <dbReference type="PROSITE" id="PS51898"/>
    </source>
</evidence>
<dbReference type="PROSITE" id="PS51898">
    <property type="entry name" value="TYR_RECOMBINASE"/>
    <property type="match status" value="1"/>
</dbReference>
<feature type="domain" description="Core-binding (CB)" evidence="7">
    <location>
        <begin position="13"/>
        <end position="95"/>
    </location>
</feature>
<dbReference type="InterPro" id="IPR025269">
    <property type="entry name" value="SAM-like_dom"/>
</dbReference>
<evidence type="ECO:0000256" key="5">
    <source>
        <dbReference type="PROSITE-ProRule" id="PRU01248"/>
    </source>
</evidence>
<dbReference type="GO" id="GO:0015074">
    <property type="term" value="P:DNA integration"/>
    <property type="evidence" value="ECO:0007669"/>
    <property type="project" value="UniProtKB-KW"/>
</dbReference>
<keyword evidence="2" id="KW-0229">DNA integration</keyword>
<dbReference type="SUPFAM" id="SSF56349">
    <property type="entry name" value="DNA breaking-rejoining enzymes"/>
    <property type="match status" value="1"/>
</dbReference>
<dbReference type="InterPro" id="IPR010998">
    <property type="entry name" value="Integrase_recombinase_N"/>
</dbReference>
<name>A0A1V3NUT7_9GAMM</name>
<organism evidence="8 9">
    <name type="scientific">Thioalkalivibrio denitrificans</name>
    <dbReference type="NCBI Taxonomy" id="108003"/>
    <lineage>
        <taxon>Bacteria</taxon>
        <taxon>Pseudomonadati</taxon>
        <taxon>Pseudomonadota</taxon>
        <taxon>Gammaproteobacteria</taxon>
        <taxon>Chromatiales</taxon>
        <taxon>Ectothiorhodospiraceae</taxon>
        <taxon>Thioalkalivibrio</taxon>
    </lineage>
</organism>
<evidence type="ECO:0000256" key="1">
    <source>
        <dbReference type="ARBA" id="ARBA00008857"/>
    </source>
</evidence>
<feature type="domain" description="Tyr recombinase" evidence="6">
    <location>
        <begin position="116"/>
        <end position="322"/>
    </location>
</feature>
<evidence type="ECO:0000256" key="4">
    <source>
        <dbReference type="ARBA" id="ARBA00023172"/>
    </source>
</evidence>
<dbReference type="OrthoDB" id="7064909at2"/>
<dbReference type="GO" id="GO:0003677">
    <property type="term" value="F:DNA binding"/>
    <property type="evidence" value="ECO:0007669"/>
    <property type="project" value="UniProtKB-UniRule"/>
</dbReference>
<accession>A0A1V3NUT7</accession>
<comment type="caution">
    <text evidence="8">The sequence shown here is derived from an EMBL/GenBank/DDBJ whole genome shotgun (WGS) entry which is preliminary data.</text>
</comment>
<dbReference type="Pfam" id="PF13102">
    <property type="entry name" value="Phage_int_SAM_5"/>
    <property type="match status" value="1"/>
</dbReference>
<dbReference type="GO" id="GO:0006310">
    <property type="term" value="P:DNA recombination"/>
    <property type="evidence" value="ECO:0007669"/>
    <property type="project" value="UniProtKB-KW"/>
</dbReference>
<evidence type="ECO:0000259" key="7">
    <source>
        <dbReference type="PROSITE" id="PS51900"/>
    </source>
</evidence>
<dbReference type="AlphaFoldDB" id="A0A1V3NUT7"/>
<comment type="similarity">
    <text evidence="1">Belongs to the 'phage' integrase family.</text>
</comment>
<evidence type="ECO:0008006" key="10">
    <source>
        <dbReference type="Google" id="ProtNLM"/>
    </source>
</evidence>
<dbReference type="CDD" id="cd00397">
    <property type="entry name" value="DNA_BRE_C"/>
    <property type="match status" value="1"/>
</dbReference>
<dbReference type="InterPro" id="IPR011010">
    <property type="entry name" value="DNA_brk_join_enz"/>
</dbReference>
<reference evidence="8 9" key="1">
    <citation type="submission" date="2017-02" db="EMBL/GenBank/DDBJ databases">
        <title>Genomic diversity within the haloalkaliphilic genus Thioalkalivibrio.</title>
        <authorList>
            <person name="Ahn A.-C."/>
            <person name="Meier-Kolthoff J."/>
            <person name="Overmars L."/>
            <person name="Richter M."/>
            <person name="Woyke T."/>
            <person name="Sorokin D.Y."/>
            <person name="Muyzer G."/>
        </authorList>
    </citation>
    <scope>NUCLEOTIDE SEQUENCE [LARGE SCALE GENOMIC DNA]</scope>
    <source>
        <strain evidence="8 9">ALJD</strain>
    </source>
</reference>
<dbReference type="RefSeq" id="WP_077277123.1">
    <property type="nucleotide sequence ID" value="NZ_MVBK01000001.1"/>
</dbReference>
<protein>
    <recommendedName>
        <fullName evidence="10">Integrase</fullName>
    </recommendedName>
</protein>
<dbReference type="InterPro" id="IPR044068">
    <property type="entry name" value="CB"/>
</dbReference>
<dbReference type="PROSITE" id="PS51900">
    <property type="entry name" value="CB"/>
    <property type="match status" value="1"/>
</dbReference>
<sequence length="327" mass="37767">MAELLARAEISPSTITDLLERYLKDNILRPATLRTYRKVIACLIKDCGKGADTLPLGEITFDLLTEWRRMVLERASPATWNNYRTHLRALLNYAILWGWIETNPLIYVKSAPTAQRRKRTVPEKNLRTILALLNDDYGDDGGTDTGSLYPRWFWRIVLRTFYYSGMRLRQLVSLRWRDIDFARNEILLTAEGSKTRREWTIPLSTLLRDDLRLLMNRTMRTSGITAQAALLDRQVFNVTLFYKRYKGAEMTEAHVHGFFRRLSGATGIAISAHRMRHTVATELMRGRNPDVKAVQQLLGHTDIRTTLSYVETDTEQLRHIVGNLTAL</sequence>
<keyword evidence="3 5" id="KW-0238">DNA-binding</keyword>
<keyword evidence="9" id="KW-1185">Reference proteome</keyword>
<proteinExistence type="inferred from homology"/>
<dbReference type="Proteomes" id="UP000189462">
    <property type="component" value="Unassembled WGS sequence"/>
</dbReference>
<keyword evidence="4" id="KW-0233">DNA recombination</keyword>
<dbReference type="STRING" id="108003.B1C78_00135"/>
<dbReference type="Pfam" id="PF00589">
    <property type="entry name" value="Phage_integrase"/>
    <property type="match status" value="1"/>
</dbReference>
<evidence type="ECO:0000256" key="3">
    <source>
        <dbReference type="ARBA" id="ARBA00023125"/>
    </source>
</evidence>
<dbReference type="Gene3D" id="1.10.443.10">
    <property type="entry name" value="Intergrase catalytic core"/>
    <property type="match status" value="1"/>
</dbReference>
<evidence type="ECO:0000256" key="2">
    <source>
        <dbReference type="ARBA" id="ARBA00022908"/>
    </source>
</evidence>
<evidence type="ECO:0000313" key="8">
    <source>
        <dbReference type="EMBL" id="OOG28791.1"/>
    </source>
</evidence>
<dbReference type="PANTHER" id="PTHR30349:SF41">
    <property type="entry name" value="INTEGRASE_RECOMBINASE PROTEIN MJ0367-RELATED"/>
    <property type="match status" value="1"/>
</dbReference>
<dbReference type="InterPro" id="IPR050090">
    <property type="entry name" value="Tyrosine_recombinase_XerCD"/>
</dbReference>
<gene>
    <name evidence="8" type="ORF">B1C78_00135</name>
</gene>
<evidence type="ECO:0000313" key="9">
    <source>
        <dbReference type="Proteomes" id="UP000189462"/>
    </source>
</evidence>
<dbReference type="PANTHER" id="PTHR30349">
    <property type="entry name" value="PHAGE INTEGRASE-RELATED"/>
    <property type="match status" value="1"/>
</dbReference>
<dbReference type="InterPro" id="IPR013762">
    <property type="entry name" value="Integrase-like_cat_sf"/>
</dbReference>
<dbReference type="InterPro" id="IPR002104">
    <property type="entry name" value="Integrase_catalytic"/>
</dbReference>
<dbReference type="Gene3D" id="1.10.150.130">
    <property type="match status" value="1"/>
</dbReference>
<dbReference type="EMBL" id="MVBK01000001">
    <property type="protein sequence ID" value="OOG28791.1"/>
    <property type="molecule type" value="Genomic_DNA"/>
</dbReference>